<dbReference type="SUPFAM" id="SSF69279">
    <property type="entry name" value="Phage tail proteins"/>
    <property type="match status" value="1"/>
</dbReference>
<dbReference type="InterPro" id="IPR006531">
    <property type="entry name" value="Gp5/Vgr_OB"/>
</dbReference>
<dbReference type="InterPro" id="IPR037026">
    <property type="entry name" value="Vgr_OB-fold_dom_sf"/>
</dbReference>
<evidence type="ECO:0000313" key="3">
    <source>
        <dbReference type="Proteomes" id="UP001501116"/>
    </source>
</evidence>
<dbReference type="Proteomes" id="UP001501116">
    <property type="component" value="Unassembled WGS sequence"/>
</dbReference>
<dbReference type="SUPFAM" id="SSF69255">
    <property type="entry name" value="gp5 N-terminal domain-like"/>
    <property type="match status" value="1"/>
</dbReference>
<dbReference type="Gene3D" id="3.55.50.10">
    <property type="entry name" value="Baseplate protein-like domains"/>
    <property type="match status" value="1"/>
</dbReference>
<comment type="caution">
    <text evidence="2">The sequence shown here is derived from an EMBL/GenBank/DDBJ whole genome shotgun (WGS) entry which is preliminary data.</text>
</comment>
<sequence>MSESSFALEPIVQAPAKLPDDWAQRLDRCTVDEAVNRPATAVLVFKDPYHDLLKKTRIKIGTTIKLVVTTAADKKTRIPLFSGEVTAVEAEYDGAETGTYTVLRATDRAHRLLRHSRVYAFKNKDAAGIVHQVARNAGMTVGTVQVSSDKYDQLSQANVTDWEFLRALAAEHGAWLWIDDKNRLCFAEPTPAAGAPSPSAQGKSDPLVLEYGENLLSLRAVLSSSEQVDKVTVRGWDVKGKRALSRSEPAVTSKTVEPRLSAKEAGAKFGPGGAREMVITDGAYRTNGEVAAVAKAQAATAAAGFGELEAVCRGNPHLRARTPVALGGRTDLTFPGRYTISASCHEIEPGRGYRTTVLVSGGEDRSLAGLAGDVPAGPPRMPGLAIGLVTDVQQEPGGGGRGWVKLMFPWLDDKYVTDWVRSVQWGGVGGGGVVTPDVEDEVLVGFEQGLLDRPYVLGGLYNGKDEPSPHKANLKDGMKGKVARRSFSSRTGNQIELLDHKSGPSGVTLRTGRDELSVELDRHNTKIVVHSDGSVDIEATKDVKITGNGVDINAGRGRLALTGGSVSITASSGEVDVGAFTDVAVRGMAIRLN</sequence>
<dbReference type="Gene3D" id="2.30.110.50">
    <property type="match status" value="1"/>
</dbReference>
<dbReference type="Gene3D" id="4.10.220.110">
    <property type="match status" value="1"/>
</dbReference>
<dbReference type="InterPro" id="IPR047702">
    <property type="entry name" value="VgrG-rel"/>
</dbReference>
<dbReference type="Gene3D" id="2.40.50.230">
    <property type="entry name" value="Gp5 N-terminal domain"/>
    <property type="match status" value="1"/>
</dbReference>
<reference evidence="3" key="1">
    <citation type="journal article" date="2019" name="Int. J. Syst. Evol. Microbiol.">
        <title>The Global Catalogue of Microorganisms (GCM) 10K type strain sequencing project: providing services to taxonomists for standard genome sequencing and annotation.</title>
        <authorList>
            <consortium name="The Broad Institute Genomics Platform"/>
            <consortium name="The Broad Institute Genome Sequencing Center for Infectious Disease"/>
            <person name="Wu L."/>
            <person name="Ma J."/>
        </authorList>
    </citation>
    <scope>NUCLEOTIDE SEQUENCE [LARGE SCALE GENOMIC DNA]</scope>
    <source>
        <strain evidence="3">JCM 14545</strain>
    </source>
</reference>
<feature type="domain" description="Gp5/Type VI secretion system Vgr protein OB-fold" evidence="1">
    <location>
        <begin position="386"/>
        <end position="461"/>
    </location>
</feature>
<dbReference type="NCBIfam" id="NF033848">
    <property type="entry name" value="VgrG_rel"/>
    <property type="match status" value="1"/>
</dbReference>
<organism evidence="2 3">
    <name type="scientific">Amycolatopsis minnesotensis</name>
    <dbReference type="NCBI Taxonomy" id="337894"/>
    <lineage>
        <taxon>Bacteria</taxon>
        <taxon>Bacillati</taxon>
        <taxon>Actinomycetota</taxon>
        <taxon>Actinomycetes</taxon>
        <taxon>Pseudonocardiales</taxon>
        <taxon>Pseudonocardiaceae</taxon>
        <taxon>Amycolatopsis</taxon>
    </lineage>
</organism>
<dbReference type="Pfam" id="PF05954">
    <property type="entry name" value="Phage_GPD"/>
    <property type="match status" value="1"/>
</dbReference>
<proteinExistence type="predicted"/>
<name>A0ABP5BPX1_9PSEU</name>
<gene>
    <name evidence="2" type="ORF">GCM10009754_16720</name>
</gene>
<evidence type="ECO:0000259" key="1">
    <source>
        <dbReference type="Pfam" id="PF04717"/>
    </source>
</evidence>
<keyword evidence="3" id="KW-1185">Reference proteome</keyword>
<dbReference type="RefSeq" id="WP_344415280.1">
    <property type="nucleotide sequence ID" value="NZ_BAAANN010000005.1"/>
</dbReference>
<evidence type="ECO:0000313" key="2">
    <source>
        <dbReference type="EMBL" id="GAA1948883.1"/>
    </source>
</evidence>
<accession>A0ABP5BPX1</accession>
<dbReference type="Pfam" id="PF04717">
    <property type="entry name" value="Phage_base_V"/>
    <property type="match status" value="1"/>
</dbReference>
<protein>
    <submittedName>
        <fullName evidence="2">VgrG-related protein</fullName>
    </submittedName>
</protein>
<dbReference type="EMBL" id="BAAANN010000005">
    <property type="protein sequence ID" value="GAA1948883.1"/>
    <property type="molecule type" value="Genomic_DNA"/>
</dbReference>